<evidence type="ECO:0000256" key="2">
    <source>
        <dbReference type="ARBA" id="ARBA00012513"/>
    </source>
</evidence>
<protein>
    <recommendedName>
        <fullName evidence="2">non-specific serine/threonine protein kinase</fullName>
        <ecNumber evidence="2">2.7.11.1</ecNumber>
    </recommendedName>
</protein>
<evidence type="ECO:0000256" key="9">
    <source>
        <dbReference type="ARBA" id="ARBA00022840"/>
    </source>
</evidence>
<feature type="region of interest" description="Disordered" evidence="15">
    <location>
        <begin position="83"/>
        <end position="159"/>
    </location>
</feature>
<dbReference type="GO" id="GO:0036498">
    <property type="term" value="P:IRE1-mediated unfolded protein response"/>
    <property type="evidence" value="ECO:0007669"/>
    <property type="project" value="TreeGrafter"/>
</dbReference>
<feature type="region of interest" description="Disordered" evidence="15">
    <location>
        <begin position="1"/>
        <end position="24"/>
    </location>
</feature>
<feature type="chain" id="PRO_5040284940" description="non-specific serine/threonine protein kinase" evidence="16">
    <location>
        <begin position="45"/>
        <end position="1028"/>
    </location>
</feature>
<evidence type="ECO:0000313" key="19">
    <source>
        <dbReference type="EMBL" id="KAF4127006.1"/>
    </source>
</evidence>
<dbReference type="EMBL" id="JAANYQ010000001">
    <property type="protein sequence ID" value="KAF4127006.1"/>
    <property type="molecule type" value="Genomic_DNA"/>
</dbReference>
<feature type="compositionally biased region" description="Low complexity" evidence="15">
    <location>
        <begin position="140"/>
        <end position="159"/>
    </location>
</feature>
<evidence type="ECO:0000256" key="12">
    <source>
        <dbReference type="ARBA" id="ARBA00048659"/>
    </source>
</evidence>
<dbReference type="Gene3D" id="3.30.200.20">
    <property type="entry name" value="Phosphorylase Kinase, domain 1"/>
    <property type="match status" value="1"/>
</dbReference>
<dbReference type="EC" id="2.7.11.1" evidence="2"/>
<evidence type="ECO:0000256" key="8">
    <source>
        <dbReference type="ARBA" id="ARBA00022777"/>
    </source>
</evidence>
<feature type="compositionally biased region" description="Basic residues" evidence="15">
    <location>
        <begin position="743"/>
        <end position="761"/>
    </location>
</feature>
<organism evidence="19 20">
    <name type="scientific">Geosmithia morbida</name>
    <dbReference type="NCBI Taxonomy" id="1094350"/>
    <lineage>
        <taxon>Eukaryota</taxon>
        <taxon>Fungi</taxon>
        <taxon>Dikarya</taxon>
        <taxon>Ascomycota</taxon>
        <taxon>Pezizomycotina</taxon>
        <taxon>Sordariomycetes</taxon>
        <taxon>Hypocreomycetidae</taxon>
        <taxon>Hypocreales</taxon>
        <taxon>Bionectriaceae</taxon>
        <taxon>Geosmithia</taxon>
    </lineage>
</organism>
<gene>
    <name evidence="19" type="ORF">GMORB2_0744</name>
</gene>
<dbReference type="FunFam" id="3.30.200.20:FF:000077">
    <property type="entry name" value="Putative Serine/threonine-protein kinase/endoribonuclease IRE1"/>
    <property type="match status" value="1"/>
</dbReference>
<feature type="domain" description="KEN" evidence="18">
    <location>
        <begin position="892"/>
        <end position="1025"/>
    </location>
</feature>
<keyword evidence="20" id="KW-1185">Reference proteome</keyword>
<dbReference type="GO" id="GO:0005524">
    <property type="term" value="F:ATP binding"/>
    <property type="evidence" value="ECO:0007669"/>
    <property type="project" value="UniProtKB-UniRule"/>
</dbReference>
<evidence type="ECO:0000256" key="16">
    <source>
        <dbReference type="SAM" id="SignalP"/>
    </source>
</evidence>
<dbReference type="Gene3D" id="1.20.1440.180">
    <property type="entry name" value="KEN domain"/>
    <property type="match status" value="1"/>
</dbReference>
<reference evidence="19" key="1">
    <citation type="submission" date="2020-03" db="EMBL/GenBank/DDBJ databases">
        <title>Site-based positive gene gene selection in Geosmithia morbida across the United States reveals a broad range of putative effectors and factors for local host and environmental adapation.</title>
        <authorList>
            <person name="Onufrak A."/>
            <person name="Murdoch R.W."/>
            <person name="Gazis R."/>
            <person name="Huff M."/>
            <person name="Staton M."/>
            <person name="Klingeman W."/>
            <person name="Hadziabdic D."/>
        </authorList>
    </citation>
    <scope>NUCLEOTIDE SEQUENCE</scope>
    <source>
        <strain evidence="19">1262</strain>
    </source>
</reference>
<dbReference type="Pfam" id="PF06479">
    <property type="entry name" value="Ribonuc_2-5A"/>
    <property type="match status" value="1"/>
</dbReference>
<dbReference type="InterPro" id="IPR010513">
    <property type="entry name" value="KEN_dom"/>
</dbReference>
<evidence type="ECO:0000256" key="10">
    <source>
        <dbReference type="ARBA" id="ARBA00022989"/>
    </source>
</evidence>
<evidence type="ECO:0000259" key="18">
    <source>
        <dbReference type="PROSITE" id="PS51392"/>
    </source>
</evidence>
<evidence type="ECO:0000256" key="11">
    <source>
        <dbReference type="ARBA" id="ARBA00023136"/>
    </source>
</evidence>
<dbReference type="GO" id="GO:0006397">
    <property type="term" value="P:mRNA processing"/>
    <property type="evidence" value="ECO:0007669"/>
    <property type="project" value="InterPro"/>
</dbReference>
<keyword evidence="6 16" id="KW-0732">Signal</keyword>
<dbReference type="InterPro" id="IPR000719">
    <property type="entry name" value="Prot_kinase_dom"/>
</dbReference>
<feature type="compositionally biased region" description="Basic and acidic residues" evidence="15">
    <location>
        <begin position="687"/>
        <end position="712"/>
    </location>
</feature>
<keyword evidence="11" id="KW-0472">Membrane</keyword>
<feature type="compositionally biased region" description="Basic and acidic residues" evidence="15">
    <location>
        <begin position="663"/>
        <end position="677"/>
    </location>
</feature>
<dbReference type="Proteomes" id="UP000749293">
    <property type="component" value="Unassembled WGS sequence"/>
</dbReference>
<proteinExistence type="predicted"/>
<keyword evidence="10" id="KW-1133">Transmembrane helix</keyword>
<dbReference type="GO" id="GO:0004521">
    <property type="term" value="F:RNA endonuclease activity"/>
    <property type="evidence" value="ECO:0007669"/>
    <property type="project" value="InterPro"/>
</dbReference>
<dbReference type="OrthoDB" id="63989at2759"/>
<dbReference type="SMART" id="SM00580">
    <property type="entry name" value="PUG"/>
    <property type="match status" value="1"/>
</dbReference>
<dbReference type="PANTHER" id="PTHR13954">
    <property type="entry name" value="IRE1-RELATED"/>
    <property type="match status" value="1"/>
</dbReference>
<dbReference type="GO" id="GO:0004674">
    <property type="term" value="F:protein serine/threonine kinase activity"/>
    <property type="evidence" value="ECO:0007669"/>
    <property type="project" value="UniProtKB-KW"/>
</dbReference>
<feature type="compositionally biased region" description="Basic and acidic residues" evidence="15">
    <location>
        <begin position="116"/>
        <end position="127"/>
    </location>
</feature>
<feature type="domain" description="Protein kinase" evidence="17">
    <location>
        <begin position="828"/>
        <end position="1028"/>
    </location>
</feature>
<evidence type="ECO:0000256" key="14">
    <source>
        <dbReference type="PROSITE-ProRule" id="PRU10141"/>
    </source>
</evidence>
<dbReference type="InterPro" id="IPR045133">
    <property type="entry name" value="IRE1/2-like"/>
</dbReference>
<feature type="region of interest" description="Disordered" evidence="15">
    <location>
        <begin position="663"/>
        <end position="781"/>
    </location>
</feature>
<dbReference type="PANTHER" id="PTHR13954:SF6">
    <property type="entry name" value="NON-SPECIFIC SERINE_THREONINE PROTEIN KINASE"/>
    <property type="match status" value="1"/>
</dbReference>
<evidence type="ECO:0000256" key="1">
    <source>
        <dbReference type="ARBA" id="ARBA00004479"/>
    </source>
</evidence>
<evidence type="ECO:0000256" key="7">
    <source>
        <dbReference type="ARBA" id="ARBA00022741"/>
    </source>
</evidence>
<feature type="region of interest" description="Disordered" evidence="15">
    <location>
        <begin position="179"/>
        <end position="201"/>
    </location>
</feature>
<dbReference type="InterPro" id="IPR017441">
    <property type="entry name" value="Protein_kinase_ATP_BS"/>
</dbReference>
<dbReference type="InterPro" id="IPR018391">
    <property type="entry name" value="PQQ_b-propeller_rpt"/>
</dbReference>
<keyword evidence="3" id="KW-0723">Serine/threonine-protein kinase</keyword>
<dbReference type="SUPFAM" id="SSF50998">
    <property type="entry name" value="Quinoprotein alcohol dehydrogenase-like"/>
    <property type="match status" value="1"/>
</dbReference>
<dbReference type="InterPro" id="IPR038357">
    <property type="entry name" value="KEN_sf"/>
</dbReference>
<keyword evidence="4" id="KW-0808">Transferase</keyword>
<comment type="catalytic activity">
    <reaction evidence="12">
        <text>L-threonyl-[protein] + ATP = O-phospho-L-threonyl-[protein] + ADP + H(+)</text>
        <dbReference type="Rhea" id="RHEA:46608"/>
        <dbReference type="Rhea" id="RHEA-COMP:11060"/>
        <dbReference type="Rhea" id="RHEA-COMP:11605"/>
        <dbReference type="ChEBI" id="CHEBI:15378"/>
        <dbReference type="ChEBI" id="CHEBI:30013"/>
        <dbReference type="ChEBI" id="CHEBI:30616"/>
        <dbReference type="ChEBI" id="CHEBI:61977"/>
        <dbReference type="ChEBI" id="CHEBI:456216"/>
        <dbReference type="EC" id="2.7.11.1"/>
    </reaction>
    <physiologicalReaction direction="left-to-right" evidence="12">
        <dbReference type="Rhea" id="RHEA:46609"/>
    </physiologicalReaction>
</comment>
<evidence type="ECO:0000256" key="5">
    <source>
        <dbReference type="ARBA" id="ARBA00022692"/>
    </source>
</evidence>
<keyword evidence="5" id="KW-0812">Transmembrane</keyword>
<accession>A0A9P5D7V1</accession>
<dbReference type="Gene3D" id="2.130.10.10">
    <property type="entry name" value="YVTN repeat-like/Quinoprotein amine dehydrogenase"/>
    <property type="match status" value="1"/>
</dbReference>
<evidence type="ECO:0000259" key="17">
    <source>
        <dbReference type="PROSITE" id="PS50011"/>
    </source>
</evidence>
<dbReference type="SMART" id="SM00564">
    <property type="entry name" value="PQQ"/>
    <property type="match status" value="2"/>
</dbReference>
<sequence>MLQRPQGRGTGRGGRGGRGQGTSNRKKLALAVALLLIPWAQVASADSGSVRQQPDSVRTAANELHHHHAVDTPRYDDASVPAIEVAPDSPDDDDHEGRTRWPPSHYPKQHQQHAPPQDHHRGPHTIDKNLLSDNSHHHTTTNINHNNNNNNNNINNININRKTIPNDASALATLAPAQPVRAPHPQKRQWPKSVSTSGLASSQVERNLEDWEVEDFVLLATIDGDLYASNRRTGKELWHLEVDQPMIETRHHRANSSILDDDYEAIDHYIWAVEPVRDGAIYVWIPDSGIGLARTGFTMKRIVEDLAPFADEDPPVVYTGDKKTTLITLDAATGRVLKWFGSGGSHINQEESCLRPSALYNMDAPTECSSTGTITLGRTEYTVGIQRRDGRPIATLKFAEWVPNNYDNDLQQQYHTTLDSRYITSQHDGKVYAFDYNEARKASPRFRQTFSAPVARVFDVCRPWDAPSDSNPELVLLPQPPMPTHDEDVARMRSNSIFLNCTASGSWYAMSGRSYPLIIDAPTAQACLPDWPESAYSREYVGWGSLRKSLVGTHLLDSPMLNGARRQRTGVPTIDDGTAGDVQDDHPYLPIIAPEDELGGIVEKVKSLPQSAANSILDFISNPTLIIVFIVMLVVNENKLRRSYQRFRAKDFMEKFLIHPLKDEAPPKKSDELDDKGNTTPGYTAGHNDEAKAKKKETALDDLEERGQEKEQVVLPPKTAPPQPETDRETSVDVDPNAISPEKKKKAHRGRRGGVKHRKGGKMRDPNSTSQGDETTAKPVDDAVTNVMRYGGEPTTKRPGMEPNIMTVQPSDMQAVGGPIVRMGNIEVDTDVQLGSGSNGTLVFAGKFDGREVAVKRMLIHFYDIASQETKLLRESDDHPNVIRYYSQQAQDGFLYIALERCAASLAEEQRDPPSAALCCLEDKSRKIIPGGDFLKSLPREFVDSLGKQRKYTGNRTLDLLRALRNKRNHYEDMTDSLKRTVGALPEGYLAFWTFRFPELLLECWNVVWDVGWDTSDRFKEYYSPAGL</sequence>
<dbReference type="InterPro" id="IPR011047">
    <property type="entry name" value="Quinoprotein_ADH-like_sf"/>
</dbReference>
<dbReference type="InterPro" id="IPR011009">
    <property type="entry name" value="Kinase-like_dom_sf"/>
</dbReference>
<dbReference type="GO" id="GO:0070059">
    <property type="term" value="P:intrinsic apoptotic signaling pathway in response to endoplasmic reticulum stress"/>
    <property type="evidence" value="ECO:0007669"/>
    <property type="project" value="TreeGrafter"/>
</dbReference>
<comment type="catalytic activity">
    <reaction evidence="13">
        <text>L-seryl-[protein] + ATP = O-phospho-L-seryl-[protein] + ADP + H(+)</text>
        <dbReference type="Rhea" id="RHEA:17989"/>
        <dbReference type="Rhea" id="RHEA-COMP:9863"/>
        <dbReference type="Rhea" id="RHEA-COMP:11604"/>
        <dbReference type="ChEBI" id="CHEBI:15378"/>
        <dbReference type="ChEBI" id="CHEBI:29999"/>
        <dbReference type="ChEBI" id="CHEBI:30616"/>
        <dbReference type="ChEBI" id="CHEBI:83421"/>
        <dbReference type="ChEBI" id="CHEBI:456216"/>
        <dbReference type="EC" id="2.7.11.1"/>
    </reaction>
    <physiologicalReaction direction="left-to-right" evidence="13">
        <dbReference type="Rhea" id="RHEA:17990"/>
    </physiologicalReaction>
</comment>
<evidence type="ECO:0000256" key="4">
    <source>
        <dbReference type="ARBA" id="ARBA00022679"/>
    </source>
</evidence>
<comment type="subcellular location">
    <subcellularLocation>
        <location evidence="1">Membrane</location>
        <topology evidence="1">Single-pass type I membrane protein</topology>
    </subcellularLocation>
</comment>
<evidence type="ECO:0000256" key="3">
    <source>
        <dbReference type="ARBA" id="ARBA00022527"/>
    </source>
</evidence>
<dbReference type="GO" id="GO:0051082">
    <property type="term" value="F:unfolded protein binding"/>
    <property type="evidence" value="ECO:0007669"/>
    <property type="project" value="TreeGrafter"/>
</dbReference>
<dbReference type="InterPro" id="IPR015943">
    <property type="entry name" value="WD40/YVTN_repeat-like_dom_sf"/>
</dbReference>
<name>A0A9P5D7V1_9HYPO</name>
<dbReference type="AlphaFoldDB" id="A0A9P5D7V1"/>
<feature type="compositionally biased region" description="Gly residues" evidence="15">
    <location>
        <begin position="8"/>
        <end position="20"/>
    </location>
</feature>
<keyword evidence="7 14" id="KW-0547">Nucleotide-binding</keyword>
<evidence type="ECO:0000256" key="6">
    <source>
        <dbReference type="ARBA" id="ARBA00022729"/>
    </source>
</evidence>
<evidence type="ECO:0000313" key="20">
    <source>
        <dbReference type="Proteomes" id="UP000749293"/>
    </source>
</evidence>
<evidence type="ECO:0000256" key="15">
    <source>
        <dbReference type="SAM" id="MobiDB-lite"/>
    </source>
</evidence>
<keyword evidence="9 14" id="KW-0067">ATP-binding</keyword>
<comment type="caution">
    <text evidence="19">The sequence shown here is derived from an EMBL/GenBank/DDBJ whole genome shotgun (WGS) entry which is preliminary data.</text>
</comment>
<dbReference type="PROSITE" id="PS50011">
    <property type="entry name" value="PROTEIN_KINASE_DOM"/>
    <property type="match status" value="1"/>
</dbReference>
<dbReference type="SUPFAM" id="SSF56112">
    <property type="entry name" value="Protein kinase-like (PK-like)"/>
    <property type="match status" value="1"/>
</dbReference>
<dbReference type="GO" id="GO:1990604">
    <property type="term" value="C:IRE1-TRAF2-ASK1 complex"/>
    <property type="evidence" value="ECO:0007669"/>
    <property type="project" value="TreeGrafter"/>
</dbReference>
<feature type="signal peptide" evidence="16">
    <location>
        <begin position="1"/>
        <end position="44"/>
    </location>
</feature>
<dbReference type="RefSeq" id="XP_035325658.1">
    <property type="nucleotide sequence ID" value="XM_035462728.1"/>
</dbReference>
<keyword evidence="8" id="KW-0418">Kinase</keyword>
<feature type="compositionally biased region" description="Polar residues" evidence="15">
    <location>
        <begin position="192"/>
        <end position="201"/>
    </location>
</feature>
<dbReference type="PROSITE" id="PS00107">
    <property type="entry name" value="PROTEIN_KINASE_ATP"/>
    <property type="match status" value="1"/>
</dbReference>
<dbReference type="PROSITE" id="PS51392">
    <property type="entry name" value="KEN"/>
    <property type="match status" value="1"/>
</dbReference>
<dbReference type="CDD" id="cd09769">
    <property type="entry name" value="Luminal_IRE1"/>
    <property type="match status" value="1"/>
</dbReference>
<dbReference type="GeneID" id="55966974"/>
<evidence type="ECO:0000256" key="13">
    <source>
        <dbReference type="ARBA" id="ARBA00048977"/>
    </source>
</evidence>
<feature type="binding site" evidence="14">
    <location>
        <position position="856"/>
    </location>
    <ligand>
        <name>ATP</name>
        <dbReference type="ChEBI" id="CHEBI:30616"/>
    </ligand>
</feature>